<sequence length="288" mass="31290">MHYFIKKLSAEEFPPQLKEIPQPPKDLWQAGTLPSPETILLTVVGSRKYTSYGKEACEHIIAGLRGYDIAIVSGLAIGMDSIAHEAALAAGLHTIAVPGSGLDQSVIYPRSNVQLAHRIVESGGALLSEYAPDFKATQWSFPQRNRIMAGLAHATLVIEAEQKSGTLITSRMATDYNRDVFAVPGNIFSPTSAGPHMLIKLGATPVTSAEDVLQSFGFSTEEELLEHEVDTSSLSEDEARVITLLHEPRHRDHIIEALGLSASDVNILLMKMEIAGLIKETPEGMRRA</sequence>
<dbReference type="NCBIfam" id="TIGR00732">
    <property type="entry name" value="dprA"/>
    <property type="match status" value="1"/>
</dbReference>
<dbReference type="InterPro" id="IPR036388">
    <property type="entry name" value="WH-like_DNA-bd_sf"/>
</dbReference>
<comment type="caution">
    <text evidence="4">The sequence shown here is derived from an EMBL/GenBank/DDBJ whole genome shotgun (WGS) entry which is preliminary data.</text>
</comment>
<dbReference type="InterPro" id="IPR003488">
    <property type="entry name" value="DprA"/>
</dbReference>
<feature type="domain" description="Smf/DprA SLOG" evidence="2">
    <location>
        <begin position="9"/>
        <end position="216"/>
    </location>
</feature>
<dbReference type="InterPro" id="IPR057666">
    <property type="entry name" value="DrpA_SLOG"/>
</dbReference>
<dbReference type="SUPFAM" id="SSF102405">
    <property type="entry name" value="MCP/YpsA-like"/>
    <property type="match status" value="1"/>
</dbReference>
<evidence type="ECO:0000313" key="4">
    <source>
        <dbReference type="EMBL" id="OGZ18154.1"/>
    </source>
</evidence>
<evidence type="ECO:0000256" key="1">
    <source>
        <dbReference type="ARBA" id="ARBA00006525"/>
    </source>
</evidence>
<organism evidence="4 5">
    <name type="scientific">Candidatus Lloydbacteria bacterium RIFOXYC12_FULL_46_25</name>
    <dbReference type="NCBI Taxonomy" id="1798670"/>
    <lineage>
        <taxon>Bacteria</taxon>
        <taxon>Candidatus Lloydiibacteriota</taxon>
    </lineage>
</organism>
<dbReference type="Gene3D" id="1.10.10.10">
    <property type="entry name" value="Winged helix-like DNA-binding domain superfamily/Winged helix DNA-binding domain"/>
    <property type="match status" value="1"/>
</dbReference>
<dbReference type="Gene3D" id="3.40.50.450">
    <property type="match status" value="1"/>
</dbReference>
<dbReference type="Pfam" id="PF02481">
    <property type="entry name" value="DNA_processg_A"/>
    <property type="match status" value="1"/>
</dbReference>
<evidence type="ECO:0000259" key="3">
    <source>
        <dbReference type="Pfam" id="PF17782"/>
    </source>
</evidence>
<feature type="domain" description="DprA winged helix" evidence="3">
    <location>
        <begin position="231"/>
        <end position="284"/>
    </location>
</feature>
<dbReference type="PANTHER" id="PTHR43022:SF1">
    <property type="entry name" value="PROTEIN SMF"/>
    <property type="match status" value="1"/>
</dbReference>
<evidence type="ECO:0000259" key="2">
    <source>
        <dbReference type="Pfam" id="PF02481"/>
    </source>
</evidence>
<proteinExistence type="inferred from homology"/>
<name>A0A1G2DX43_9BACT</name>
<comment type="similarity">
    <text evidence="1">Belongs to the DprA/Smf family.</text>
</comment>
<dbReference type="PANTHER" id="PTHR43022">
    <property type="entry name" value="PROTEIN SMF"/>
    <property type="match status" value="1"/>
</dbReference>
<dbReference type="Proteomes" id="UP000178106">
    <property type="component" value="Unassembled WGS sequence"/>
</dbReference>
<dbReference type="AlphaFoldDB" id="A0A1G2DX43"/>
<evidence type="ECO:0000313" key="5">
    <source>
        <dbReference type="Proteomes" id="UP000178106"/>
    </source>
</evidence>
<dbReference type="Pfam" id="PF17782">
    <property type="entry name" value="WHD_DprA"/>
    <property type="match status" value="1"/>
</dbReference>
<dbReference type="InterPro" id="IPR041614">
    <property type="entry name" value="DprA_WH"/>
</dbReference>
<dbReference type="GO" id="GO:0009294">
    <property type="term" value="P:DNA-mediated transformation"/>
    <property type="evidence" value="ECO:0007669"/>
    <property type="project" value="InterPro"/>
</dbReference>
<protein>
    <submittedName>
        <fullName evidence="4">DNA protecting protein DprA</fullName>
    </submittedName>
</protein>
<accession>A0A1G2DX43</accession>
<reference evidence="4 5" key="1">
    <citation type="journal article" date="2016" name="Nat. Commun.">
        <title>Thousands of microbial genomes shed light on interconnected biogeochemical processes in an aquifer system.</title>
        <authorList>
            <person name="Anantharaman K."/>
            <person name="Brown C.T."/>
            <person name="Hug L.A."/>
            <person name="Sharon I."/>
            <person name="Castelle C.J."/>
            <person name="Probst A.J."/>
            <person name="Thomas B.C."/>
            <person name="Singh A."/>
            <person name="Wilkins M.J."/>
            <person name="Karaoz U."/>
            <person name="Brodie E.L."/>
            <person name="Williams K.H."/>
            <person name="Hubbard S.S."/>
            <person name="Banfield J.F."/>
        </authorList>
    </citation>
    <scope>NUCLEOTIDE SEQUENCE [LARGE SCALE GENOMIC DNA]</scope>
</reference>
<gene>
    <name evidence="4" type="ORF">A2494_02490</name>
</gene>
<dbReference type="EMBL" id="MHLU01000107">
    <property type="protein sequence ID" value="OGZ18154.1"/>
    <property type="molecule type" value="Genomic_DNA"/>
</dbReference>